<feature type="region of interest" description="Disordered" evidence="1">
    <location>
        <begin position="191"/>
        <end position="215"/>
    </location>
</feature>
<dbReference type="RefSeq" id="WP_310837565.1">
    <property type="nucleotide sequence ID" value="NZ_JAVLSM010000006.1"/>
</dbReference>
<proteinExistence type="predicted"/>
<evidence type="ECO:0008006" key="4">
    <source>
        <dbReference type="Google" id="ProtNLM"/>
    </source>
</evidence>
<dbReference type="EMBL" id="JAVRAA010000013">
    <property type="protein sequence ID" value="MDT0339390.1"/>
    <property type="molecule type" value="Genomic_DNA"/>
</dbReference>
<dbReference type="AlphaFoldDB" id="A0AAE4GBJ5"/>
<feature type="signal peptide" evidence="2">
    <location>
        <begin position="1"/>
        <end position="23"/>
    </location>
</feature>
<feature type="region of interest" description="Disordered" evidence="1">
    <location>
        <begin position="54"/>
        <end position="110"/>
    </location>
</feature>
<comment type="caution">
    <text evidence="3">The sequence shown here is derived from an EMBL/GenBank/DDBJ whole genome shotgun (WGS) entry which is preliminary data.</text>
</comment>
<evidence type="ECO:0000256" key="1">
    <source>
        <dbReference type="SAM" id="MobiDB-lite"/>
    </source>
</evidence>
<protein>
    <recommendedName>
        <fullName evidence="4">Type II secretion system protein GspC N-terminal domain-containing protein</fullName>
    </recommendedName>
</protein>
<name>A0AAE4GBJ5_9BURK</name>
<keyword evidence="2" id="KW-0732">Signal</keyword>
<sequence length="215" mass="22652">MSPLWLAALPVLLAGLVMSATMALDHPDEVQATRTWIAQARPSSTLPLPAAALSDATTEDSLPGEDSELPDPFQLGALAPASPTRPAASRVRAQDEEDEENSPDPAASSIAALPTPVLRLLGTLRRDQEWIAIAELDGSTRQLQTGDTLPGGLGRVLAVREDALDIGQDDAARQTIAMAALPAASPMALAPARKVPARTSQRNTRRRLIRPGISP</sequence>
<evidence type="ECO:0000313" key="3">
    <source>
        <dbReference type="EMBL" id="MDT0339390.1"/>
    </source>
</evidence>
<feature type="chain" id="PRO_5042199093" description="Type II secretion system protein GspC N-terminal domain-containing protein" evidence="2">
    <location>
        <begin position="24"/>
        <end position="215"/>
    </location>
</feature>
<reference evidence="3" key="1">
    <citation type="submission" date="2023-02" db="EMBL/GenBank/DDBJ databases">
        <title>Description of Herbaspirillum huttiense subsp. nephrolepsisexaltata and Herbaspirillum huttiense subsp. lycopersicon.</title>
        <authorList>
            <person name="Poudel M."/>
            <person name="Sharma A."/>
            <person name="Goss E."/>
            <person name="Tapia J.H."/>
            <person name="Harmon C.M."/>
            <person name="Jones J.B."/>
        </authorList>
    </citation>
    <scope>NUCLEOTIDE SEQUENCE</scope>
    <source>
        <strain evidence="3">NC40101</strain>
    </source>
</reference>
<gene>
    <name evidence="3" type="ORF">RJN63_21325</name>
</gene>
<evidence type="ECO:0000256" key="2">
    <source>
        <dbReference type="SAM" id="SignalP"/>
    </source>
</evidence>
<feature type="compositionally biased region" description="Low complexity" evidence="1">
    <location>
        <begin position="77"/>
        <end position="91"/>
    </location>
</feature>
<organism evidence="3">
    <name type="scientific">Herbaspirillum huttiense subsp. nephrolepidis</name>
    <dbReference type="NCBI Taxonomy" id="3075126"/>
    <lineage>
        <taxon>Bacteria</taxon>
        <taxon>Pseudomonadati</taxon>
        <taxon>Pseudomonadota</taxon>
        <taxon>Betaproteobacteria</taxon>
        <taxon>Burkholderiales</taxon>
        <taxon>Oxalobacteraceae</taxon>
        <taxon>Herbaspirillum</taxon>
    </lineage>
</organism>
<accession>A0AAE4GBJ5</accession>